<feature type="signal peptide" evidence="2">
    <location>
        <begin position="1"/>
        <end position="15"/>
    </location>
</feature>
<dbReference type="RefSeq" id="XP_018136853.1">
    <property type="nucleotide sequence ID" value="XM_018289244.1"/>
</dbReference>
<dbReference type="PANTHER" id="PTHR38123:SF6">
    <property type="entry name" value="CELL WALL SERINE-THREONINE-RICH GALACTOMANNOPROTEIN MP1 (AFU_ORTHOLOGUE AFUA_4G03240)"/>
    <property type="match status" value="1"/>
</dbReference>
<keyword evidence="4" id="KW-1185">Reference proteome</keyword>
<protein>
    <submittedName>
        <fullName evidence="3">Cell wall galactomannoprotein Mp2/allergen F17-like protein</fullName>
    </submittedName>
</protein>
<dbReference type="EMBL" id="LSBJ02000014">
    <property type="protein sequence ID" value="OAQ58734.1"/>
    <property type="molecule type" value="Genomic_DNA"/>
</dbReference>
<feature type="region of interest" description="Disordered" evidence="1">
    <location>
        <begin position="172"/>
        <end position="202"/>
    </location>
</feature>
<evidence type="ECO:0000256" key="1">
    <source>
        <dbReference type="SAM" id="MobiDB-lite"/>
    </source>
</evidence>
<dbReference type="GO" id="GO:0005576">
    <property type="term" value="C:extracellular region"/>
    <property type="evidence" value="ECO:0007669"/>
    <property type="project" value="TreeGrafter"/>
</dbReference>
<feature type="compositionally biased region" description="Low complexity" evidence="1">
    <location>
        <begin position="176"/>
        <end position="198"/>
    </location>
</feature>
<dbReference type="InterPro" id="IPR021054">
    <property type="entry name" value="Cell_wall_mannoprotein_1"/>
</dbReference>
<accession>A0A179EZW3</accession>
<dbReference type="GeneID" id="28853238"/>
<keyword evidence="2" id="KW-0732">Signal</keyword>
<dbReference type="Pfam" id="PF12296">
    <property type="entry name" value="HsbA"/>
    <property type="match status" value="1"/>
</dbReference>
<dbReference type="Proteomes" id="UP000078397">
    <property type="component" value="Unassembled WGS sequence"/>
</dbReference>
<evidence type="ECO:0000313" key="4">
    <source>
        <dbReference type="Proteomes" id="UP000078397"/>
    </source>
</evidence>
<dbReference type="Gene3D" id="1.20.1280.140">
    <property type="match status" value="1"/>
</dbReference>
<evidence type="ECO:0000256" key="2">
    <source>
        <dbReference type="SAM" id="SignalP"/>
    </source>
</evidence>
<dbReference type="PANTHER" id="PTHR38123">
    <property type="entry name" value="CELL WALL SERINE-THREONINE-RICH GALACTOMANNOPROTEIN MP1 (AFU_ORTHOLOGUE AFUA_4G03240)"/>
    <property type="match status" value="1"/>
</dbReference>
<dbReference type="STRING" id="1380566.A0A179EZW3"/>
<evidence type="ECO:0000313" key="3">
    <source>
        <dbReference type="EMBL" id="OAQ58734.1"/>
    </source>
</evidence>
<organism evidence="3 4">
    <name type="scientific">Pochonia chlamydosporia 170</name>
    <dbReference type="NCBI Taxonomy" id="1380566"/>
    <lineage>
        <taxon>Eukaryota</taxon>
        <taxon>Fungi</taxon>
        <taxon>Dikarya</taxon>
        <taxon>Ascomycota</taxon>
        <taxon>Pezizomycotina</taxon>
        <taxon>Sordariomycetes</taxon>
        <taxon>Hypocreomycetidae</taxon>
        <taxon>Hypocreales</taxon>
        <taxon>Clavicipitaceae</taxon>
        <taxon>Pochonia</taxon>
    </lineage>
</organism>
<feature type="chain" id="PRO_5012701012" evidence="2">
    <location>
        <begin position="16"/>
        <end position="231"/>
    </location>
</feature>
<comment type="caution">
    <text evidence="3">The sequence shown here is derived from an EMBL/GenBank/DDBJ whole genome shotgun (WGS) entry which is preliminary data.</text>
</comment>
<gene>
    <name evidence="3" type="ORF">VFPPC_10957</name>
</gene>
<dbReference type="AlphaFoldDB" id="A0A179EZW3"/>
<reference evidence="3 4" key="1">
    <citation type="journal article" date="2016" name="PLoS Pathog.">
        <title>Biosynthesis of antibiotic leucinostatins in bio-control fungus Purpureocillium lilacinum and their inhibition on phytophthora revealed by genome mining.</title>
        <authorList>
            <person name="Wang G."/>
            <person name="Liu Z."/>
            <person name="Lin R."/>
            <person name="Li E."/>
            <person name="Mao Z."/>
            <person name="Ling J."/>
            <person name="Yang Y."/>
            <person name="Yin W.B."/>
            <person name="Xie B."/>
        </authorList>
    </citation>
    <scope>NUCLEOTIDE SEQUENCE [LARGE SCALE GENOMIC DNA]</scope>
    <source>
        <strain evidence="3">170</strain>
    </source>
</reference>
<proteinExistence type="predicted"/>
<name>A0A179EZW3_METCM</name>
<dbReference type="KEGG" id="pchm:VFPPC_10957"/>
<dbReference type="OrthoDB" id="2422134at2759"/>
<sequence length="231" mass="23679">MKFAVLACLATGAFAGTIFGRDLSTVKSVLSVVGDNIAGLDSAVKSFDGNPLKLLTASDTLIKSLNDGKTKVDKSSGLSIIDTLGLLGPIIGLQNKADSLVADLKAKKNIIAKNGFCAVTLSQTTTINTATQNLINSVVAKVPGLLQGIARGLTSGLSKDLRDAMDIFSPANCKDSTPPITTSSTARPTSTAPPGTTSLPDDGCPAAQTVTVTAIDTKGCVPTKALFLRSW</sequence>